<dbReference type="InterPro" id="IPR018170">
    <property type="entry name" value="Aldo/ket_reductase_CS"/>
</dbReference>
<dbReference type="InterPro" id="IPR023210">
    <property type="entry name" value="NADP_OxRdtase_dom"/>
</dbReference>
<name>A0AAN7GI90_9MYRT</name>
<sequence>MKEGTHGYNMTKECLLEFDIKGTWEAMEECSKLGLAKSIGVSNFGPKKLSQILQFCAIPPAVNQVEMHVAWKQDKLRGFCKEKGIHVSAWSPLASNGSAWGSMAVMASPILKEIAQARGTTVAQVALRWVYEQGSSVIVKSFNKERMKENLKILEWQRDLTQDELHKINQIPPNQGVSGHYFVNENGPGYKSVHELWE</sequence>
<evidence type="ECO:0000259" key="1">
    <source>
        <dbReference type="Pfam" id="PF00248"/>
    </source>
</evidence>
<keyword evidence="3" id="KW-1185">Reference proteome</keyword>
<feature type="domain" description="NADP-dependent oxidoreductase" evidence="1">
    <location>
        <begin position="19"/>
        <end position="171"/>
    </location>
</feature>
<dbReference type="EMBL" id="JAXIOK010000020">
    <property type="protein sequence ID" value="KAK4746570.1"/>
    <property type="molecule type" value="Genomic_DNA"/>
</dbReference>
<dbReference type="SUPFAM" id="SSF51430">
    <property type="entry name" value="NAD(P)-linked oxidoreductase"/>
    <property type="match status" value="1"/>
</dbReference>
<dbReference type="AlphaFoldDB" id="A0AAN7GI90"/>
<protein>
    <recommendedName>
        <fullName evidence="1">NADP-dependent oxidoreductase domain-containing protein</fullName>
    </recommendedName>
</protein>
<reference evidence="2 3" key="1">
    <citation type="journal article" date="2023" name="Hortic Res">
        <title>Pangenome of water caltrop reveals structural variations and asymmetric subgenome divergence after allopolyploidization.</title>
        <authorList>
            <person name="Zhang X."/>
            <person name="Chen Y."/>
            <person name="Wang L."/>
            <person name="Yuan Y."/>
            <person name="Fang M."/>
            <person name="Shi L."/>
            <person name="Lu R."/>
            <person name="Comes H.P."/>
            <person name="Ma Y."/>
            <person name="Chen Y."/>
            <person name="Huang G."/>
            <person name="Zhou Y."/>
            <person name="Zheng Z."/>
            <person name="Qiu Y."/>
        </authorList>
    </citation>
    <scope>NUCLEOTIDE SEQUENCE [LARGE SCALE GENOMIC DNA]</scope>
    <source>
        <tissue evidence="2">Roots</tissue>
    </source>
</reference>
<organism evidence="2 3">
    <name type="scientific">Trapa incisa</name>
    <dbReference type="NCBI Taxonomy" id="236973"/>
    <lineage>
        <taxon>Eukaryota</taxon>
        <taxon>Viridiplantae</taxon>
        <taxon>Streptophyta</taxon>
        <taxon>Embryophyta</taxon>
        <taxon>Tracheophyta</taxon>
        <taxon>Spermatophyta</taxon>
        <taxon>Magnoliopsida</taxon>
        <taxon>eudicotyledons</taxon>
        <taxon>Gunneridae</taxon>
        <taxon>Pentapetalae</taxon>
        <taxon>rosids</taxon>
        <taxon>malvids</taxon>
        <taxon>Myrtales</taxon>
        <taxon>Lythraceae</taxon>
        <taxon>Trapa</taxon>
    </lineage>
</organism>
<dbReference type="Gene3D" id="3.20.20.100">
    <property type="entry name" value="NADP-dependent oxidoreductase domain"/>
    <property type="match status" value="1"/>
</dbReference>
<dbReference type="InterPro" id="IPR036812">
    <property type="entry name" value="NAD(P)_OxRdtase_dom_sf"/>
</dbReference>
<dbReference type="PANTHER" id="PTHR11732">
    <property type="entry name" value="ALDO/KETO REDUCTASE"/>
    <property type="match status" value="1"/>
</dbReference>
<dbReference type="PROSITE" id="PS00063">
    <property type="entry name" value="ALDOKETO_REDUCTASE_3"/>
    <property type="match status" value="1"/>
</dbReference>
<evidence type="ECO:0000313" key="2">
    <source>
        <dbReference type="EMBL" id="KAK4746570.1"/>
    </source>
</evidence>
<dbReference type="Pfam" id="PF00248">
    <property type="entry name" value="Aldo_ket_red"/>
    <property type="match status" value="1"/>
</dbReference>
<dbReference type="PROSITE" id="PS00062">
    <property type="entry name" value="ALDOKETO_REDUCTASE_2"/>
    <property type="match status" value="1"/>
</dbReference>
<proteinExistence type="predicted"/>
<dbReference type="PRINTS" id="PR00069">
    <property type="entry name" value="ALDKETRDTASE"/>
</dbReference>
<dbReference type="InterPro" id="IPR020471">
    <property type="entry name" value="AKR"/>
</dbReference>
<dbReference type="GO" id="GO:0016491">
    <property type="term" value="F:oxidoreductase activity"/>
    <property type="evidence" value="ECO:0007669"/>
    <property type="project" value="InterPro"/>
</dbReference>
<comment type="caution">
    <text evidence="2">The sequence shown here is derived from an EMBL/GenBank/DDBJ whole genome shotgun (WGS) entry which is preliminary data.</text>
</comment>
<gene>
    <name evidence="2" type="ORF">SAY87_025607</name>
</gene>
<dbReference type="Proteomes" id="UP001345219">
    <property type="component" value="Chromosome 20"/>
</dbReference>
<accession>A0AAN7GI90</accession>
<evidence type="ECO:0000313" key="3">
    <source>
        <dbReference type="Proteomes" id="UP001345219"/>
    </source>
</evidence>